<feature type="compositionally biased region" description="Basic and acidic residues" evidence="3">
    <location>
        <begin position="17"/>
        <end position="28"/>
    </location>
</feature>
<reference evidence="4 5" key="1">
    <citation type="submission" date="2024-11" db="EMBL/GenBank/DDBJ databases">
        <title>A near-complete genome assembly of Cinchona calisaya.</title>
        <authorList>
            <person name="Lian D.C."/>
            <person name="Zhao X.W."/>
            <person name="Wei L."/>
        </authorList>
    </citation>
    <scope>NUCLEOTIDE SEQUENCE [LARGE SCALE GENOMIC DNA]</scope>
    <source>
        <tissue evidence="4">Nenye</tissue>
    </source>
</reference>
<dbReference type="PANTHER" id="PTHR32295">
    <property type="entry name" value="IQ-DOMAIN 5-RELATED"/>
    <property type="match status" value="1"/>
</dbReference>
<comment type="similarity">
    <text evidence="2">Belongs to the IQD family.</text>
</comment>
<protein>
    <submittedName>
        <fullName evidence="4">Uncharacterized protein</fullName>
    </submittedName>
</protein>
<evidence type="ECO:0000256" key="1">
    <source>
        <dbReference type="ARBA" id="ARBA00022860"/>
    </source>
</evidence>
<dbReference type="PROSITE" id="PS50096">
    <property type="entry name" value="IQ"/>
    <property type="match status" value="1"/>
</dbReference>
<evidence type="ECO:0000313" key="5">
    <source>
        <dbReference type="Proteomes" id="UP001630127"/>
    </source>
</evidence>
<comment type="caution">
    <text evidence="4">The sequence shown here is derived from an EMBL/GenBank/DDBJ whole genome shotgun (WGS) entry which is preliminary data.</text>
</comment>
<gene>
    <name evidence="4" type="ORF">ACH5RR_018076</name>
</gene>
<feature type="region of interest" description="Disordered" evidence="3">
    <location>
        <begin position="17"/>
        <end position="59"/>
    </location>
</feature>
<name>A0ABD2ZKF1_9GENT</name>
<dbReference type="Proteomes" id="UP001630127">
    <property type="component" value="Unassembled WGS sequence"/>
</dbReference>
<proteinExistence type="inferred from homology"/>
<evidence type="ECO:0000256" key="3">
    <source>
        <dbReference type="SAM" id="MobiDB-lite"/>
    </source>
</evidence>
<dbReference type="InterPro" id="IPR000048">
    <property type="entry name" value="IQ_motif_EF-hand-BS"/>
</dbReference>
<sequence length="110" mass="12115">MGSGDWLKNILSKKNVKDERSKKLKEPASENSEESEGEFQSQKESPKLANEVSIKNQSVPGVPTEDVAAIRIQTAFRAFMARKKILHLKGIHRLQALLQGASAKKQASAT</sequence>
<dbReference type="GO" id="GO:0005516">
    <property type="term" value="F:calmodulin binding"/>
    <property type="evidence" value="ECO:0007669"/>
    <property type="project" value="UniProtKB-KW"/>
</dbReference>
<evidence type="ECO:0000256" key="2">
    <source>
        <dbReference type="ARBA" id="ARBA00024341"/>
    </source>
</evidence>
<dbReference type="EMBL" id="JBJUIK010000008">
    <property type="protein sequence ID" value="KAL3519927.1"/>
    <property type="molecule type" value="Genomic_DNA"/>
</dbReference>
<dbReference type="AlphaFoldDB" id="A0ABD2ZKF1"/>
<dbReference type="PANTHER" id="PTHR32295:SF93">
    <property type="entry name" value="PROTEIN IQ-DOMAIN 9"/>
    <property type="match status" value="1"/>
</dbReference>
<keyword evidence="5" id="KW-1185">Reference proteome</keyword>
<keyword evidence="1" id="KW-0112">Calmodulin-binding</keyword>
<accession>A0ABD2ZKF1</accession>
<organism evidence="4 5">
    <name type="scientific">Cinchona calisaya</name>
    <dbReference type="NCBI Taxonomy" id="153742"/>
    <lineage>
        <taxon>Eukaryota</taxon>
        <taxon>Viridiplantae</taxon>
        <taxon>Streptophyta</taxon>
        <taxon>Embryophyta</taxon>
        <taxon>Tracheophyta</taxon>
        <taxon>Spermatophyta</taxon>
        <taxon>Magnoliopsida</taxon>
        <taxon>eudicotyledons</taxon>
        <taxon>Gunneridae</taxon>
        <taxon>Pentapetalae</taxon>
        <taxon>asterids</taxon>
        <taxon>lamiids</taxon>
        <taxon>Gentianales</taxon>
        <taxon>Rubiaceae</taxon>
        <taxon>Cinchonoideae</taxon>
        <taxon>Cinchoneae</taxon>
        <taxon>Cinchona</taxon>
    </lineage>
</organism>
<dbReference type="Pfam" id="PF00612">
    <property type="entry name" value="IQ"/>
    <property type="match status" value="1"/>
</dbReference>
<evidence type="ECO:0000313" key="4">
    <source>
        <dbReference type="EMBL" id="KAL3519927.1"/>
    </source>
</evidence>